<comment type="caution">
    <text evidence="1">The sequence shown here is derived from an EMBL/GenBank/DDBJ whole genome shotgun (WGS) entry which is preliminary data.</text>
</comment>
<sequence>MQVPNIGADDYVIEARIGVSECIRPYLNVDRRAHARQTFPVLCSQHAPTMRLTRFLSLWCDLAVRKSALYLVHGPDNFLGLLLEWTATRPHYILGSEHQNLRNQRHNVKI</sequence>
<organism evidence="1 2">
    <name type="scientific">Clonostachys rosea f. rosea IK726</name>
    <dbReference type="NCBI Taxonomy" id="1349383"/>
    <lineage>
        <taxon>Eukaryota</taxon>
        <taxon>Fungi</taxon>
        <taxon>Dikarya</taxon>
        <taxon>Ascomycota</taxon>
        <taxon>Pezizomycotina</taxon>
        <taxon>Sordariomycetes</taxon>
        <taxon>Hypocreomycetidae</taxon>
        <taxon>Hypocreales</taxon>
        <taxon>Bionectriaceae</taxon>
        <taxon>Clonostachys</taxon>
    </lineage>
</organism>
<name>A0ACA9TV41_BIOOC</name>
<evidence type="ECO:0000313" key="2">
    <source>
        <dbReference type="Proteomes" id="UP000836387"/>
    </source>
</evidence>
<gene>
    <name evidence="1" type="ORF">CRV2_00010859</name>
</gene>
<keyword evidence="2" id="KW-1185">Reference proteome</keyword>
<evidence type="ECO:0000313" key="1">
    <source>
        <dbReference type="EMBL" id="CAG9944768.1"/>
    </source>
</evidence>
<proteinExistence type="predicted"/>
<accession>A0ACA9TV41</accession>
<dbReference type="Proteomes" id="UP000836387">
    <property type="component" value="Unassembled WGS sequence"/>
</dbReference>
<protein>
    <submittedName>
        <fullName evidence="1">Uncharacterized protein</fullName>
    </submittedName>
</protein>
<reference evidence="1" key="2">
    <citation type="submission" date="2021-10" db="EMBL/GenBank/DDBJ databases">
        <authorList>
            <person name="Piombo E."/>
        </authorList>
    </citation>
    <scope>NUCLEOTIDE SEQUENCE</scope>
</reference>
<dbReference type="EMBL" id="CADEHS020000008">
    <property type="protein sequence ID" value="CAG9944768.1"/>
    <property type="molecule type" value="Genomic_DNA"/>
</dbReference>
<reference evidence="1" key="1">
    <citation type="submission" date="2020-04" db="EMBL/GenBank/DDBJ databases">
        <authorList>
            <person name="Broberg M."/>
        </authorList>
    </citation>
    <scope>NUCLEOTIDE SEQUENCE</scope>
</reference>